<name>A0A059CS56_EUCGR</name>
<reference evidence="1" key="1">
    <citation type="submission" date="2013-07" db="EMBL/GenBank/DDBJ databases">
        <title>The genome of Eucalyptus grandis.</title>
        <authorList>
            <person name="Schmutz J."/>
            <person name="Hayes R."/>
            <person name="Myburg A."/>
            <person name="Tuskan G."/>
            <person name="Grattapaglia D."/>
            <person name="Rokhsar D.S."/>
        </authorList>
    </citation>
    <scope>NUCLEOTIDE SEQUENCE</scope>
    <source>
        <tissue evidence="1">Leaf extractions</tissue>
    </source>
</reference>
<dbReference type="InParanoid" id="A0A059CS56"/>
<proteinExistence type="predicted"/>
<accession>A0A059CS56</accession>
<gene>
    <name evidence="1" type="ORF">EUGRSUZ_C02368</name>
</gene>
<dbReference type="AlphaFoldDB" id="A0A059CS56"/>
<sequence length="103" mass="11930">MHVSSQGIIYIQRSQYAGVISLGSPNLNLSHMMHLAWQILSINILRPFLANSSTEHVLRVFFYGFHLKVAEDHNGSTFLKVQQRRFALLWQRVTPRVEKPEVK</sequence>
<organism evidence="1">
    <name type="scientific">Eucalyptus grandis</name>
    <name type="common">Flooded gum</name>
    <dbReference type="NCBI Taxonomy" id="71139"/>
    <lineage>
        <taxon>Eukaryota</taxon>
        <taxon>Viridiplantae</taxon>
        <taxon>Streptophyta</taxon>
        <taxon>Embryophyta</taxon>
        <taxon>Tracheophyta</taxon>
        <taxon>Spermatophyta</taxon>
        <taxon>Magnoliopsida</taxon>
        <taxon>eudicotyledons</taxon>
        <taxon>Gunneridae</taxon>
        <taxon>Pentapetalae</taxon>
        <taxon>rosids</taxon>
        <taxon>malvids</taxon>
        <taxon>Myrtales</taxon>
        <taxon>Myrtaceae</taxon>
        <taxon>Myrtoideae</taxon>
        <taxon>Eucalypteae</taxon>
        <taxon>Eucalyptus</taxon>
    </lineage>
</organism>
<protein>
    <submittedName>
        <fullName evidence="1">Uncharacterized protein</fullName>
    </submittedName>
</protein>
<dbReference type="Gramene" id="KCW80996">
    <property type="protein sequence ID" value="KCW80996"/>
    <property type="gene ID" value="EUGRSUZ_C02368"/>
</dbReference>
<dbReference type="EMBL" id="KK198755">
    <property type="protein sequence ID" value="KCW80996.1"/>
    <property type="molecule type" value="Genomic_DNA"/>
</dbReference>
<evidence type="ECO:0000313" key="1">
    <source>
        <dbReference type="EMBL" id="KCW80996.1"/>
    </source>
</evidence>